<evidence type="ECO:0000256" key="4">
    <source>
        <dbReference type="ARBA" id="ARBA00023163"/>
    </source>
</evidence>
<feature type="compositionally biased region" description="Basic residues" evidence="7">
    <location>
        <begin position="518"/>
        <end position="529"/>
    </location>
</feature>
<protein>
    <recommendedName>
        <fullName evidence="8">OCEL domain-containing protein</fullName>
    </recommendedName>
</protein>
<evidence type="ECO:0000256" key="2">
    <source>
        <dbReference type="ARBA" id="ARBA00009171"/>
    </source>
</evidence>
<evidence type="ECO:0000259" key="8">
    <source>
        <dbReference type="PROSITE" id="PS51980"/>
    </source>
</evidence>
<dbReference type="InterPro" id="IPR036390">
    <property type="entry name" value="WH_DNA-bd_sf"/>
</dbReference>
<feature type="region of interest" description="Disordered" evidence="7">
    <location>
        <begin position="340"/>
        <end position="371"/>
    </location>
</feature>
<dbReference type="InterPro" id="IPR042065">
    <property type="entry name" value="E3_ELL-like"/>
</dbReference>
<evidence type="ECO:0000313" key="9">
    <source>
        <dbReference type="EMBL" id="KAI1891673.1"/>
    </source>
</evidence>
<dbReference type="InterPro" id="IPR019464">
    <property type="entry name" value="ELL_N"/>
</dbReference>
<dbReference type="GO" id="GO:0042795">
    <property type="term" value="P:snRNA transcription by RNA polymerase II"/>
    <property type="evidence" value="ECO:0007669"/>
    <property type="project" value="TreeGrafter"/>
</dbReference>
<name>A0A8T3D211_9TELE</name>
<dbReference type="Gene3D" id="1.10.10.2670">
    <property type="entry name" value="E3 ubiquitin-protein ligase"/>
    <property type="match status" value="1"/>
</dbReference>
<feature type="compositionally biased region" description="Low complexity" evidence="7">
    <location>
        <begin position="492"/>
        <end position="515"/>
    </location>
</feature>
<feature type="compositionally biased region" description="Low complexity" evidence="7">
    <location>
        <begin position="467"/>
        <end position="485"/>
    </location>
</feature>
<feature type="compositionally biased region" description="Basic and acidic residues" evidence="7">
    <location>
        <begin position="443"/>
        <end position="453"/>
    </location>
</feature>
<keyword evidence="5" id="KW-0539">Nucleus</keyword>
<evidence type="ECO:0000256" key="1">
    <source>
        <dbReference type="ARBA" id="ARBA00004123"/>
    </source>
</evidence>
<keyword evidence="10" id="KW-1185">Reference proteome</keyword>
<organism evidence="9 10">
    <name type="scientific">Albula goreensis</name>
    <dbReference type="NCBI Taxonomy" id="1534307"/>
    <lineage>
        <taxon>Eukaryota</taxon>
        <taxon>Metazoa</taxon>
        <taxon>Chordata</taxon>
        <taxon>Craniata</taxon>
        <taxon>Vertebrata</taxon>
        <taxon>Euteleostomi</taxon>
        <taxon>Actinopterygii</taxon>
        <taxon>Neopterygii</taxon>
        <taxon>Teleostei</taxon>
        <taxon>Albuliformes</taxon>
        <taxon>Albulidae</taxon>
        <taxon>Albula</taxon>
    </lineage>
</organism>
<dbReference type="Gene3D" id="6.10.140.340">
    <property type="match status" value="1"/>
</dbReference>
<comment type="caution">
    <text evidence="9">The sequence shown here is derived from an EMBL/GenBank/DDBJ whole genome shotgun (WGS) entry which is preliminary data.</text>
</comment>
<dbReference type="GO" id="GO:0000987">
    <property type="term" value="F:cis-regulatory region sequence-specific DNA binding"/>
    <property type="evidence" value="ECO:0007669"/>
    <property type="project" value="TreeGrafter"/>
</dbReference>
<dbReference type="SUPFAM" id="SSF46785">
    <property type="entry name" value="Winged helix' DNA-binding domain"/>
    <property type="match status" value="1"/>
</dbReference>
<dbReference type="OrthoDB" id="6284217at2759"/>
<dbReference type="EMBL" id="JAERUA010000013">
    <property type="protein sequence ID" value="KAI1891673.1"/>
    <property type="molecule type" value="Genomic_DNA"/>
</dbReference>
<gene>
    <name evidence="9" type="ORF">AGOR_G00146200</name>
</gene>
<evidence type="ECO:0000313" key="10">
    <source>
        <dbReference type="Proteomes" id="UP000829720"/>
    </source>
</evidence>
<keyword evidence="4" id="KW-0804">Transcription</keyword>
<dbReference type="AlphaFoldDB" id="A0A8T3D211"/>
<proteinExistence type="inferred from homology"/>
<dbReference type="PROSITE" id="PS51980">
    <property type="entry name" value="OCEL"/>
    <property type="match status" value="1"/>
</dbReference>
<dbReference type="InterPro" id="IPR031176">
    <property type="entry name" value="ELL/occludin"/>
</dbReference>
<dbReference type="Pfam" id="PF10390">
    <property type="entry name" value="ELL"/>
    <property type="match status" value="1"/>
</dbReference>
<comment type="subcellular location">
    <subcellularLocation>
        <location evidence="1">Nucleus</location>
    </subcellularLocation>
</comment>
<dbReference type="GO" id="GO:0032968">
    <property type="term" value="P:positive regulation of transcription elongation by RNA polymerase II"/>
    <property type="evidence" value="ECO:0007669"/>
    <property type="project" value="TreeGrafter"/>
</dbReference>
<comment type="similarity">
    <text evidence="2 6">Belongs to the ELL/occludin family.</text>
</comment>
<sequence length="709" mass="78012">MNVQTFLRRFTTPTSTHTLLVPHEYSFMTKGSFVAFTEGARVRGGNGSKMAALKEEQCYGLSCGRVSNGSNVSVFHVKLTDSALRAFEGYQNSKGLSSQPSIRFTGNQGKISIPRSENPNDLRTFTFYLSNVGRDNPQGSFDCIQQYITSEGNIQLDCLGGIQDKITVCATDDSYQKARQSMAQAEEETRSRGAIVIKPGGRYVGKKVQIRKPAPGLSDIAPSRRTSRPVIISSSMKKSASVALQRPLRERLTHLLALKPYRKPELILRLQKDGLSPQDKDSLDSLLQQVANLNGRDNTFTLKDCMYKDIQKDWPGYTEGDQQLLKRILVRKLCQSQNALPAPAENPASPPKELASSSPPQKRPAPEFIDPLANKKPRISHLASKASGPINGKLNSSNGKPSGVVQVSGAAGDSIMSGSSQLPVLEISRPFDPLSDVSNDSSHNGRDCEDRQEAAVAERLSQPSAMSGSAPSNPLSSLGSASSSSSPPPQPSLSSRALGDSGSGPAPSSAPSSTSLHGKSKKKSKKHKDKEKPREKERERERERKVGEERAAEPKKACELTSSSSSLNSSIPQGSTDLNGMCNNSSILTSSSEVAEYLIKYTEICSQEQRQSYKNDFNAEYSEYRGLHARIEGITRQFTVLDSELKQLQQGTDKYKTIHNQILQEYRKIKKTNPNYSQEKNRCEYLHNKLAHIKKLIAEYDQQQLQSWH</sequence>
<evidence type="ECO:0000256" key="5">
    <source>
        <dbReference type="ARBA" id="ARBA00023242"/>
    </source>
</evidence>
<dbReference type="PANTHER" id="PTHR23288:SF9">
    <property type="entry name" value="RNA POLYMERASE II ELONGATION FACTOR ELL"/>
    <property type="match status" value="1"/>
</dbReference>
<feature type="compositionally biased region" description="Basic and acidic residues" evidence="7">
    <location>
        <begin position="530"/>
        <end position="558"/>
    </location>
</feature>
<evidence type="ECO:0000256" key="3">
    <source>
        <dbReference type="ARBA" id="ARBA00023015"/>
    </source>
</evidence>
<accession>A0A8T3D211</accession>
<dbReference type="GO" id="GO:0008023">
    <property type="term" value="C:transcription elongation factor complex"/>
    <property type="evidence" value="ECO:0007669"/>
    <property type="project" value="InterPro"/>
</dbReference>
<feature type="region of interest" description="Disordered" evidence="7">
    <location>
        <begin position="383"/>
        <end position="578"/>
    </location>
</feature>
<evidence type="ECO:0000256" key="6">
    <source>
        <dbReference type="PROSITE-ProRule" id="PRU01324"/>
    </source>
</evidence>
<dbReference type="Proteomes" id="UP000829720">
    <property type="component" value="Unassembled WGS sequence"/>
</dbReference>
<dbReference type="GO" id="GO:0006368">
    <property type="term" value="P:transcription elongation by RNA polymerase II"/>
    <property type="evidence" value="ECO:0007669"/>
    <property type="project" value="InterPro"/>
</dbReference>
<dbReference type="InterPro" id="IPR010844">
    <property type="entry name" value="Occludin_ELL"/>
</dbReference>
<feature type="domain" description="OCEL" evidence="8">
    <location>
        <begin position="595"/>
        <end position="705"/>
    </location>
</feature>
<evidence type="ECO:0000256" key="7">
    <source>
        <dbReference type="SAM" id="MobiDB-lite"/>
    </source>
</evidence>
<dbReference type="Pfam" id="PF07303">
    <property type="entry name" value="Occludin_ELL"/>
    <property type="match status" value="1"/>
</dbReference>
<dbReference type="PANTHER" id="PTHR23288">
    <property type="entry name" value="OCCLUDIN AND RNA POLYMERASE II ELONGATION FACTOR ELL"/>
    <property type="match status" value="1"/>
</dbReference>
<reference evidence="9" key="1">
    <citation type="submission" date="2021-01" db="EMBL/GenBank/DDBJ databases">
        <authorList>
            <person name="Zahm M."/>
            <person name="Roques C."/>
            <person name="Cabau C."/>
            <person name="Klopp C."/>
            <person name="Donnadieu C."/>
            <person name="Jouanno E."/>
            <person name="Lampietro C."/>
            <person name="Louis A."/>
            <person name="Herpin A."/>
            <person name="Echchiki A."/>
            <person name="Berthelot C."/>
            <person name="Parey E."/>
            <person name="Roest-Crollius H."/>
            <person name="Braasch I."/>
            <person name="Postlethwait J."/>
            <person name="Bobe J."/>
            <person name="Montfort J."/>
            <person name="Bouchez O."/>
            <person name="Begum T."/>
            <person name="Mejri S."/>
            <person name="Adams A."/>
            <person name="Chen W.-J."/>
            <person name="Guiguen Y."/>
        </authorList>
    </citation>
    <scope>NUCLEOTIDE SEQUENCE</scope>
    <source>
        <tissue evidence="9">Blood</tissue>
    </source>
</reference>
<dbReference type="SUPFAM" id="SSF144292">
    <property type="entry name" value="occludin/ELL-like"/>
    <property type="match status" value="1"/>
</dbReference>
<keyword evidence="3" id="KW-0805">Transcription regulation</keyword>